<organism evidence="1 2">
    <name type="scientific">Dysgonomonas capnocytophagoides</name>
    <dbReference type="NCBI Taxonomy" id="45254"/>
    <lineage>
        <taxon>Bacteria</taxon>
        <taxon>Pseudomonadati</taxon>
        <taxon>Bacteroidota</taxon>
        <taxon>Bacteroidia</taxon>
        <taxon>Bacteroidales</taxon>
        <taxon>Dysgonomonadaceae</taxon>
        <taxon>Dysgonomonas</taxon>
    </lineage>
</organism>
<name>A0A4Y8L3H6_9BACT</name>
<dbReference type="AlphaFoldDB" id="A0A4Y8L3H6"/>
<gene>
    <name evidence="1" type="ORF">E2605_07795</name>
</gene>
<evidence type="ECO:0000313" key="2">
    <source>
        <dbReference type="Proteomes" id="UP000297861"/>
    </source>
</evidence>
<dbReference type="RefSeq" id="WP_134436037.1">
    <property type="nucleotide sequence ID" value="NZ_SOML01000004.1"/>
</dbReference>
<sequence length="80" mass="9324">MKDIEIVKLQWSPYSSQFSTDYIADTPFGHYCVFKDYDNGQVVVYYSDQGHIGEPCQSIKDAKQLAQSDFERRIKECFNT</sequence>
<protein>
    <submittedName>
        <fullName evidence="1">Uncharacterized protein</fullName>
    </submittedName>
</protein>
<comment type="caution">
    <text evidence="1">The sequence shown here is derived from an EMBL/GenBank/DDBJ whole genome shotgun (WGS) entry which is preliminary data.</text>
</comment>
<keyword evidence="2" id="KW-1185">Reference proteome</keyword>
<dbReference type="Proteomes" id="UP000297861">
    <property type="component" value="Unassembled WGS sequence"/>
</dbReference>
<reference evidence="1 2" key="1">
    <citation type="submission" date="2019-03" db="EMBL/GenBank/DDBJ databases">
        <title>San Antonio Military Medical Center submission to MRSN (WRAIR), pending publication.</title>
        <authorList>
            <person name="Blyth D.M."/>
            <person name="Mccarthy S.L."/>
            <person name="Schall S.E."/>
            <person name="Stam J.A."/>
            <person name="Ong A.C."/>
            <person name="Mcgann P.T."/>
        </authorList>
    </citation>
    <scope>NUCLEOTIDE SEQUENCE [LARGE SCALE GENOMIC DNA]</scope>
    <source>
        <strain evidence="1 2">MRSN571793</strain>
    </source>
</reference>
<evidence type="ECO:0000313" key="1">
    <source>
        <dbReference type="EMBL" id="TFD96714.1"/>
    </source>
</evidence>
<proteinExistence type="predicted"/>
<dbReference type="EMBL" id="SOML01000004">
    <property type="protein sequence ID" value="TFD96714.1"/>
    <property type="molecule type" value="Genomic_DNA"/>
</dbReference>
<accession>A0A4Y8L3H6</accession>